<dbReference type="Gene3D" id="1.25.40.10">
    <property type="entry name" value="Tetratricopeptide repeat domain"/>
    <property type="match status" value="1"/>
</dbReference>
<dbReference type="Pfam" id="PF24545">
    <property type="entry name" value="Ig_TPPC8_1st"/>
    <property type="match status" value="1"/>
</dbReference>
<dbReference type="PANTHER" id="PTHR12975:SF6">
    <property type="entry name" value="TRAFFICKING PROTEIN PARTICLE COMPLEX SUBUNIT 8"/>
    <property type="match status" value="1"/>
</dbReference>
<name>A0A830CNP4_9LAMI</name>
<dbReference type="GO" id="GO:1990072">
    <property type="term" value="C:TRAPPIII protein complex"/>
    <property type="evidence" value="ECO:0007669"/>
    <property type="project" value="TreeGrafter"/>
</dbReference>
<sequence>MSDPANTKLGRMLLDEITPVVMVLRTPLVDESCRKNGLSLIEMLTPFSNFNNIDVPVRTASDQPYRLRKFKLRLFYASEIRQPDIEAAKERLKQVINCAGDKDISDLCTDPPDIDSLVATSEQEIVPSWFQNFNKELVDTVSFSEHEAFDHPVACLIAVSSKDKDPIDKFVDLFNTNQLPSLLNDGAMDPKIMKYFLLVHDNQDGMLEGATGVLTEMRSTFGPNDCRLLCINSSANGMEEHQENPWASYKNSASNNKQLGCFLNMDDIEELRNTVHDLSSKHIIPHMELKIRVLNQQVSATRKGFRNQIKNLWWRKGKDDAPENPSGAMYTYSSTESQIRVLGDYAFMLRDYELALSNYRLISTDYKLDKAWKHYAGVQEMMGMAYFMLDQSRKDAEYCMENAFSTYSEWDAHRLGTFLKSINRQRTQNNQMKVDCYTKTLSSQHVKVGDFLQTLEIGEENLAGKIGPSGGRNVTRCGIWWAEMLKARGQFKDAASVYFRITGEEPLHSAVMLEQASYCFLLSTPTMLRKYGFHLVLSGDLYKKSDQIKHAIRTYRGALLVFKGTSWNHIRDHVHFYIGRWYAFLGMFDEAIKHILEVLTCGHQSKPTQELFLREFFRIVQETGKTFEVLRLQLPVINFPSIKIVFEDHRTYAPREAASVRESVWQMLEGDMIPSLSVMKSNWLDSQPKFLPKKYKESNVCVAGEAIKMDISFTNPLQIPVSISNISLICKHSPQYDETESDADTSLNSDKELRTLSVSGDFSLDTSLFTLSEVDISMQGGETMLAAEGRGILYILHVQLTVTPKIEGTLKVVGVRWKLSGSVIGIYNFHSDIARKKVAKGKRKQKQEKNNLQFLVIKSLPRLEGVIHNLPKTVYAGELRRLTLELRNPSKISVKGLKTGAIQNVLENGSLILVLILILQCYQWRKMVNLKMRMSHPRFLKIAAQEIMNSEFPSCLRKQESSSQSCMQVGATEAADSVFVFPETAASSWELPLKWPLWFRAAAAGSISLYITIYYEMEDGSSVITYRTLRMHYNLEVLPSLEVSFQTSPCPSRLQEFLVRMDVVNNTSSESFRVHQLSCVGDQWELALLRPTDSVVSFEVLMSGQAMSCFFKLKYRRRQGSAEKKTSSSLSKSGRADVGLVDSDYRRLYDTSISPFSPFHHFERLDQERHEQCESYVFEEHSCYGSLTVSQGHGSSVDFILIFESHSESDSGPPRPAELFSHHSIVSNSPVWWLMDGPRSVRHDFSATFCEINLSMTVYNSSEDVVSVRINTLDYSTSVVNFLTTSTSVSGNEVGWHDTSNLNDIKVASDVTGTRSGKALSPESVSPFIWSGSSSTKFNLDPLTSVVVPLQISLFSPGTFDLSNYSLQWDIVSSSDGGGGNKHGSRVSSGTCQGHSYHITVLQKEI</sequence>
<proteinExistence type="predicted"/>
<comment type="caution">
    <text evidence="3">The sequence shown here is derived from an EMBL/GenBank/DDBJ whole genome shotgun (WGS) entry which is preliminary data.</text>
</comment>
<dbReference type="Pfam" id="PF24542">
    <property type="entry name" value="Ig_TPPC8_C"/>
    <property type="match status" value="1"/>
</dbReference>
<evidence type="ECO:0000313" key="4">
    <source>
        <dbReference type="Proteomes" id="UP000653305"/>
    </source>
</evidence>
<dbReference type="InterPro" id="IPR058541">
    <property type="entry name" value="Ig_TPPC8_1st"/>
</dbReference>
<dbReference type="SUPFAM" id="SSF48452">
    <property type="entry name" value="TPR-like"/>
    <property type="match status" value="1"/>
</dbReference>
<dbReference type="OrthoDB" id="437922at2759"/>
<dbReference type="Pfam" id="PF12739">
    <property type="entry name" value="TRAPPC-Trs85"/>
    <property type="match status" value="1"/>
</dbReference>
<organism evidence="3 4">
    <name type="scientific">Phtheirospermum japonicum</name>
    <dbReference type="NCBI Taxonomy" id="374723"/>
    <lineage>
        <taxon>Eukaryota</taxon>
        <taxon>Viridiplantae</taxon>
        <taxon>Streptophyta</taxon>
        <taxon>Embryophyta</taxon>
        <taxon>Tracheophyta</taxon>
        <taxon>Spermatophyta</taxon>
        <taxon>Magnoliopsida</taxon>
        <taxon>eudicotyledons</taxon>
        <taxon>Gunneridae</taxon>
        <taxon>Pentapetalae</taxon>
        <taxon>asterids</taxon>
        <taxon>lamiids</taxon>
        <taxon>Lamiales</taxon>
        <taxon>Orobanchaceae</taxon>
        <taxon>Orobanchaceae incertae sedis</taxon>
        <taxon>Phtheirospermum</taxon>
    </lineage>
</organism>
<dbReference type="InterPro" id="IPR011990">
    <property type="entry name" value="TPR-like_helical_dom_sf"/>
</dbReference>
<dbReference type="Proteomes" id="UP000653305">
    <property type="component" value="Unassembled WGS sequence"/>
</dbReference>
<dbReference type="InterPro" id="IPR024420">
    <property type="entry name" value="TRAPP_III_complex_Trs85"/>
</dbReference>
<evidence type="ECO:0000313" key="3">
    <source>
        <dbReference type="EMBL" id="GFQ01431.1"/>
    </source>
</evidence>
<evidence type="ECO:0000259" key="1">
    <source>
        <dbReference type="Pfam" id="PF24542"/>
    </source>
</evidence>
<protein>
    <submittedName>
        <fullName evidence="3">Trafficking protein particle complex subunit 8</fullName>
    </submittedName>
</protein>
<accession>A0A830CNP4</accession>
<dbReference type="PANTHER" id="PTHR12975">
    <property type="entry name" value="TRANSPORT PROTEIN TRAPP"/>
    <property type="match status" value="1"/>
</dbReference>
<keyword evidence="4" id="KW-1185">Reference proteome</keyword>
<evidence type="ECO:0000259" key="2">
    <source>
        <dbReference type="Pfam" id="PF24545"/>
    </source>
</evidence>
<dbReference type="InterPro" id="IPR057651">
    <property type="entry name" value="Ig_TPPC8_C"/>
</dbReference>
<reference evidence="3" key="1">
    <citation type="submission" date="2020-07" db="EMBL/GenBank/DDBJ databases">
        <title>Ethylene signaling mediates host invasion by parasitic plants.</title>
        <authorList>
            <person name="Yoshida S."/>
        </authorList>
    </citation>
    <scope>NUCLEOTIDE SEQUENCE</scope>
    <source>
        <strain evidence="3">Okayama</strain>
    </source>
</reference>
<dbReference type="EMBL" id="BMAC01000682">
    <property type="protein sequence ID" value="GFQ01431.1"/>
    <property type="molecule type" value="Genomic_DNA"/>
</dbReference>
<gene>
    <name evidence="3" type="ORF">PHJA_002287000</name>
</gene>
<feature type="domain" description="TPPC8 first Ig-like" evidence="2">
    <location>
        <begin position="662"/>
        <end position="850"/>
    </location>
</feature>
<feature type="domain" description="TPPC8 C-terminal Ig-like" evidence="1">
    <location>
        <begin position="1238"/>
        <end position="1366"/>
    </location>
</feature>